<dbReference type="Gramene" id="LPERR05G04540.1">
    <property type="protein sequence ID" value="LPERR05G04540.1"/>
    <property type="gene ID" value="LPERR05G04540"/>
</dbReference>
<protein>
    <recommendedName>
        <fullName evidence="2">F-box protein At3g26010-like beta-propeller domain-containing protein</fullName>
    </recommendedName>
</protein>
<name>A0A0D9WDD7_9ORYZ</name>
<dbReference type="NCBIfam" id="TIGR01640">
    <property type="entry name" value="F_box_assoc_1"/>
    <property type="match status" value="1"/>
</dbReference>
<dbReference type="InterPro" id="IPR017451">
    <property type="entry name" value="F-box-assoc_interact_dom"/>
</dbReference>
<organism evidence="3 4">
    <name type="scientific">Leersia perrieri</name>
    <dbReference type="NCBI Taxonomy" id="77586"/>
    <lineage>
        <taxon>Eukaryota</taxon>
        <taxon>Viridiplantae</taxon>
        <taxon>Streptophyta</taxon>
        <taxon>Embryophyta</taxon>
        <taxon>Tracheophyta</taxon>
        <taxon>Spermatophyta</taxon>
        <taxon>Magnoliopsida</taxon>
        <taxon>Liliopsida</taxon>
        <taxon>Poales</taxon>
        <taxon>Poaceae</taxon>
        <taxon>BOP clade</taxon>
        <taxon>Oryzoideae</taxon>
        <taxon>Oryzeae</taxon>
        <taxon>Oryzinae</taxon>
        <taxon>Leersia</taxon>
    </lineage>
</organism>
<dbReference type="STRING" id="77586.A0A0D9WDD7"/>
<feature type="region of interest" description="Disordered" evidence="1">
    <location>
        <begin position="1"/>
        <end position="20"/>
    </location>
</feature>
<evidence type="ECO:0000259" key="2">
    <source>
        <dbReference type="Pfam" id="PF24750"/>
    </source>
</evidence>
<proteinExistence type="predicted"/>
<dbReference type="InterPro" id="IPR055290">
    <property type="entry name" value="At3g26010-like"/>
</dbReference>
<dbReference type="HOGENOM" id="CLU_022847_1_1_1"/>
<evidence type="ECO:0000313" key="4">
    <source>
        <dbReference type="Proteomes" id="UP000032180"/>
    </source>
</evidence>
<feature type="compositionally biased region" description="Acidic residues" evidence="1">
    <location>
        <begin position="10"/>
        <end position="20"/>
    </location>
</feature>
<dbReference type="Proteomes" id="UP000032180">
    <property type="component" value="Chromosome 5"/>
</dbReference>
<reference evidence="3 4" key="1">
    <citation type="submission" date="2012-08" db="EMBL/GenBank/DDBJ databases">
        <title>Oryza genome evolution.</title>
        <authorList>
            <person name="Wing R.A."/>
        </authorList>
    </citation>
    <scope>NUCLEOTIDE SEQUENCE</scope>
</reference>
<keyword evidence="4" id="KW-1185">Reference proteome</keyword>
<dbReference type="PANTHER" id="PTHR35546:SF105">
    <property type="entry name" value="OS05G0139200 PROTEIN"/>
    <property type="match status" value="1"/>
</dbReference>
<dbReference type="PANTHER" id="PTHR35546">
    <property type="entry name" value="F-BOX PROTEIN INTERACTION DOMAIN PROTEIN-RELATED"/>
    <property type="match status" value="1"/>
</dbReference>
<dbReference type="EnsemblPlants" id="LPERR05G04540.1">
    <property type="protein sequence ID" value="LPERR05G04540.1"/>
    <property type="gene ID" value="LPERR05G04540"/>
</dbReference>
<dbReference type="AlphaFoldDB" id="A0A0D9WDD7"/>
<evidence type="ECO:0000256" key="1">
    <source>
        <dbReference type="SAM" id="MobiDB-lite"/>
    </source>
</evidence>
<evidence type="ECO:0000313" key="3">
    <source>
        <dbReference type="EnsemblPlants" id="LPERR05G04540.1"/>
    </source>
</evidence>
<accession>A0A0D9WDD7</accession>
<reference evidence="3" key="3">
    <citation type="submission" date="2015-04" db="UniProtKB">
        <authorList>
            <consortium name="EnsemblPlants"/>
        </authorList>
    </citation>
    <scope>IDENTIFICATION</scope>
</reference>
<sequence length="336" mass="39030">MERAMRTARDDDDDDDQEEEELIGNDDLLVEILSRVSYKSLIRSKFVSRRNRILRFYDGLPAVEAPSLIDPSFSFLPKCECLQLLDSCNGLLLCRCEKIRKEISFVVCNPTTKKWVALPDSTRYLLRPHLGFDPVVSSHFHVFDFFKKWLVNLGYVPRLNKNIDSTRISLKIYSSKTGVWSDIIDSGWDIKIMMYGHPKSVFFNGMLHVLVVESSVVAVVDVEGKNWRTIPLPHKEGSPLYGAYPFHYSNKIDISQGFLCFASTHKDDINKLSVCVLDDYYCDQWTLHHTVSSMDLFGRSRWDRNLGYNYTLVSIQEQKRFFILYDRDQEVHKIIS</sequence>
<dbReference type="Pfam" id="PF24750">
    <property type="entry name" value="b-prop_At3g26010-like"/>
    <property type="match status" value="1"/>
</dbReference>
<feature type="domain" description="F-box protein At3g26010-like beta-propeller" evidence="2">
    <location>
        <begin position="73"/>
        <end position="292"/>
    </location>
</feature>
<reference evidence="4" key="2">
    <citation type="submission" date="2013-12" db="EMBL/GenBank/DDBJ databases">
        <authorList>
            <person name="Yu Y."/>
            <person name="Lee S."/>
            <person name="de Baynast K."/>
            <person name="Wissotski M."/>
            <person name="Liu L."/>
            <person name="Talag J."/>
            <person name="Goicoechea J."/>
            <person name="Angelova A."/>
            <person name="Jetty R."/>
            <person name="Kudrna D."/>
            <person name="Golser W."/>
            <person name="Rivera L."/>
            <person name="Zhang J."/>
            <person name="Wing R."/>
        </authorList>
    </citation>
    <scope>NUCLEOTIDE SEQUENCE</scope>
</reference>
<dbReference type="InterPro" id="IPR056592">
    <property type="entry name" value="Beta-prop_At3g26010-like"/>
</dbReference>